<dbReference type="Proteomes" id="UP000198327">
    <property type="component" value="Unassembled WGS sequence"/>
</dbReference>
<dbReference type="RefSeq" id="WP_089252468.1">
    <property type="nucleotide sequence ID" value="NZ_FZOW01000030.1"/>
</dbReference>
<gene>
    <name evidence="2" type="ORF">SAMN05421642_1302</name>
</gene>
<feature type="transmembrane region" description="Helical" evidence="1">
    <location>
        <begin position="156"/>
        <end position="179"/>
    </location>
</feature>
<keyword evidence="1" id="KW-0812">Transmembrane</keyword>
<proteinExistence type="predicted"/>
<evidence type="ECO:0000256" key="1">
    <source>
        <dbReference type="SAM" id="Phobius"/>
    </source>
</evidence>
<evidence type="ECO:0000313" key="3">
    <source>
        <dbReference type="Proteomes" id="UP000198327"/>
    </source>
</evidence>
<keyword evidence="1" id="KW-0472">Membrane</keyword>
<keyword evidence="3" id="KW-1185">Reference proteome</keyword>
<reference evidence="3" key="1">
    <citation type="submission" date="2017-06" db="EMBL/GenBank/DDBJ databases">
        <authorList>
            <person name="Varghese N."/>
            <person name="Submissions S."/>
        </authorList>
    </citation>
    <scope>NUCLEOTIDE SEQUENCE [LARGE SCALE GENOMIC DNA]</scope>
    <source>
        <strain evidence="3">JCM 23211</strain>
    </source>
</reference>
<feature type="transmembrane region" description="Helical" evidence="1">
    <location>
        <begin position="21"/>
        <end position="40"/>
    </location>
</feature>
<dbReference type="EMBL" id="FZOW01000030">
    <property type="protein sequence ID" value="SNT50117.1"/>
    <property type="molecule type" value="Genomic_DNA"/>
</dbReference>
<organism evidence="2 3">
    <name type="scientific">Rhodococcoides kyotonense</name>
    <dbReference type="NCBI Taxonomy" id="398843"/>
    <lineage>
        <taxon>Bacteria</taxon>
        <taxon>Bacillati</taxon>
        <taxon>Actinomycetota</taxon>
        <taxon>Actinomycetes</taxon>
        <taxon>Mycobacteriales</taxon>
        <taxon>Nocardiaceae</taxon>
        <taxon>Rhodococcoides</taxon>
    </lineage>
</organism>
<evidence type="ECO:0000313" key="2">
    <source>
        <dbReference type="EMBL" id="SNT50117.1"/>
    </source>
</evidence>
<name>A0A239N522_9NOCA</name>
<protein>
    <submittedName>
        <fullName evidence="2">Uncharacterized protein</fullName>
    </submittedName>
</protein>
<feature type="transmembrane region" description="Helical" evidence="1">
    <location>
        <begin position="46"/>
        <end position="66"/>
    </location>
</feature>
<sequence length="191" mass="20118">MRNRAPRADHRSVRLRRPDSANLFCLGLTTVMYAAAWEALGDSVYWLMLSAATIPACFGALCIVMYRHGARDDPQGLRKSYALVFAASILALPFGLPVLTSHTGGITVLGTGFLVLGLRERSWQVCAAGVLAAAVGIVAAQAATNNYSASDAVFGIWSAPISVACLGIAILVGGTLTYVQETRKFVSAVGL</sequence>
<feature type="transmembrane region" description="Helical" evidence="1">
    <location>
        <begin position="102"/>
        <end position="118"/>
    </location>
</feature>
<keyword evidence="1" id="KW-1133">Transmembrane helix</keyword>
<accession>A0A239N522</accession>
<dbReference type="AlphaFoldDB" id="A0A239N522"/>
<feature type="transmembrane region" description="Helical" evidence="1">
    <location>
        <begin position="125"/>
        <end position="144"/>
    </location>
</feature>
<feature type="transmembrane region" description="Helical" evidence="1">
    <location>
        <begin position="78"/>
        <end position="96"/>
    </location>
</feature>